<dbReference type="InterPro" id="IPR001810">
    <property type="entry name" value="F-box_dom"/>
</dbReference>
<dbReference type="InterPro" id="IPR036047">
    <property type="entry name" value="F-box-like_dom_sf"/>
</dbReference>
<name>A0AAD6NF55_DREDA</name>
<dbReference type="Proteomes" id="UP001221413">
    <property type="component" value="Unassembled WGS sequence"/>
</dbReference>
<protein>
    <recommendedName>
        <fullName evidence="1">F-box domain-containing protein</fullName>
    </recommendedName>
</protein>
<organism evidence="2 3">
    <name type="scientific">Drechslerella dactyloides</name>
    <name type="common">Nematode-trapping fungus</name>
    <name type="synonym">Arthrobotrys dactyloides</name>
    <dbReference type="NCBI Taxonomy" id="74499"/>
    <lineage>
        <taxon>Eukaryota</taxon>
        <taxon>Fungi</taxon>
        <taxon>Dikarya</taxon>
        <taxon>Ascomycota</taxon>
        <taxon>Pezizomycotina</taxon>
        <taxon>Orbiliomycetes</taxon>
        <taxon>Orbiliales</taxon>
        <taxon>Orbiliaceae</taxon>
        <taxon>Drechslerella</taxon>
    </lineage>
</organism>
<feature type="domain" description="F-box" evidence="1">
    <location>
        <begin position="58"/>
        <end position="98"/>
    </location>
</feature>
<dbReference type="SUPFAM" id="SSF81383">
    <property type="entry name" value="F-box domain"/>
    <property type="match status" value="1"/>
</dbReference>
<accession>A0AAD6NF55</accession>
<evidence type="ECO:0000313" key="2">
    <source>
        <dbReference type="EMBL" id="KAJ6255925.1"/>
    </source>
</evidence>
<proteinExistence type="predicted"/>
<dbReference type="Pfam" id="PF12937">
    <property type="entry name" value="F-box-like"/>
    <property type="match status" value="1"/>
</dbReference>
<comment type="caution">
    <text evidence="2">The sequence shown here is derived from an EMBL/GenBank/DDBJ whole genome shotgun (WGS) entry which is preliminary data.</text>
</comment>
<evidence type="ECO:0000313" key="3">
    <source>
        <dbReference type="Proteomes" id="UP001221413"/>
    </source>
</evidence>
<gene>
    <name evidence="2" type="ORF">Dda_9384</name>
</gene>
<evidence type="ECO:0000259" key="1">
    <source>
        <dbReference type="SMART" id="SM00256"/>
    </source>
</evidence>
<dbReference type="AlphaFoldDB" id="A0AAD6NF55"/>
<sequence>MLRDFRLGTIISNRASLASRLISNIWITLANRTKNLRLWASLCNLRLYKPGPDITAALPVELQAHILSFLTVADHHVVSQTCPLWRDILRSRSFITTHYFDFADDYPAGLHRLFGCRRTNTWLGCTIDKSGITDIFVLFIPDFDEFRWDNLPVRRNFMVEYISIFTSPLLDDPVLNPALVAGDRDSELWTDFGHSFILQSLGPGAHMDNPTAIVRRNRGLLPEAAWNPGRGSLRKLLEMIGEDVSDYPLDMAVDLKKTRMIVVPGRTIFFFLVFDVTQISSSDLVQQIHQFRARANI</sequence>
<reference evidence="2" key="1">
    <citation type="submission" date="2023-01" db="EMBL/GenBank/DDBJ databases">
        <title>The chitinases involved in constricting ring structure development in the nematode-trapping fungus Drechslerella dactyloides.</title>
        <authorList>
            <person name="Wang R."/>
            <person name="Zhang L."/>
            <person name="Tang P."/>
            <person name="Li S."/>
            <person name="Liang L."/>
        </authorList>
    </citation>
    <scope>NUCLEOTIDE SEQUENCE</scope>
    <source>
        <strain evidence="2">YMF1.00031</strain>
    </source>
</reference>
<keyword evidence="3" id="KW-1185">Reference proteome</keyword>
<dbReference type="SMART" id="SM00256">
    <property type="entry name" value="FBOX"/>
    <property type="match status" value="1"/>
</dbReference>
<dbReference type="Gene3D" id="1.20.1280.50">
    <property type="match status" value="1"/>
</dbReference>
<dbReference type="EMBL" id="JAQGDS010000017">
    <property type="protein sequence ID" value="KAJ6255925.1"/>
    <property type="molecule type" value="Genomic_DNA"/>
</dbReference>